<feature type="compositionally biased region" description="Polar residues" evidence="6">
    <location>
        <begin position="157"/>
        <end position="173"/>
    </location>
</feature>
<reference evidence="8 9" key="1">
    <citation type="journal article" date="2024" name="Commun. Biol.">
        <title>Comparative genomic analysis of thermophilic fungi reveals convergent evolutionary adaptations and gene losses.</title>
        <authorList>
            <person name="Steindorff A.S."/>
            <person name="Aguilar-Pontes M.V."/>
            <person name="Robinson A.J."/>
            <person name="Andreopoulos B."/>
            <person name="LaButti K."/>
            <person name="Kuo A."/>
            <person name="Mondo S."/>
            <person name="Riley R."/>
            <person name="Otillar R."/>
            <person name="Haridas S."/>
            <person name="Lipzen A."/>
            <person name="Grimwood J."/>
            <person name="Schmutz J."/>
            <person name="Clum A."/>
            <person name="Reid I.D."/>
            <person name="Moisan M.C."/>
            <person name="Butler G."/>
            <person name="Nguyen T.T.M."/>
            <person name="Dewar K."/>
            <person name="Conant G."/>
            <person name="Drula E."/>
            <person name="Henrissat B."/>
            <person name="Hansel C."/>
            <person name="Singer S."/>
            <person name="Hutchinson M.I."/>
            <person name="de Vries R.P."/>
            <person name="Natvig D.O."/>
            <person name="Powell A.J."/>
            <person name="Tsang A."/>
            <person name="Grigoriev I.V."/>
        </authorList>
    </citation>
    <scope>NUCLEOTIDE SEQUENCE [LARGE SCALE GENOMIC DNA]</scope>
    <source>
        <strain evidence="8 9">ATCC 24622</strain>
    </source>
</reference>
<keyword evidence="9" id="KW-1185">Reference proteome</keyword>
<accession>A0ABR3XEI6</accession>
<evidence type="ECO:0000313" key="9">
    <source>
        <dbReference type="Proteomes" id="UP001586593"/>
    </source>
</evidence>
<dbReference type="PANTHER" id="PTHR31845:SF32">
    <property type="entry name" value="MISCELLANEOUS ZN(II)2CYS6 TRANSCRIPTION FACTOR (EUROFUNG)-RELATED"/>
    <property type="match status" value="1"/>
</dbReference>
<evidence type="ECO:0000256" key="1">
    <source>
        <dbReference type="ARBA" id="ARBA00004123"/>
    </source>
</evidence>
<feature type="region of interest" description="Disordered" evidence="6">
    <location>
        <begin position="150"/>
        <end position="173"/>
    </location>
</feature>
<evidence type="ECO:0000256" key="3">
    <source>
        <dbReference type="ARBA" id="ARBA00023125"/>
    </source>
</evidence>
<dbReference type="InterPro" id="IPR001138">
    <property type="entry name" value="Zn2Cys6_DnaBD"/>
</dbReference>
<dbReference type="PROSITE" id="PS00463">
    <property type="entry name" value="ZN2_CY6_FUNGAL_1"/>
    <property type="match status" value="1"/>
</dbReference>
<comment type="subcellular location">
    <subcellularLocation>
        <location evidence="1">Nucleus</location>
    </subcellularLocation>
</comment>
<dbReference type="Proteomes" id="UP001586593">
    <property type="component" value="Unassembled WGS sequence"/>
</dbReference>
<organism evidence="8 9">
    <name type="scientific">Phialemonium thermophilum</name>
    <dbReference type="NCBI Taxonomy" id="223376"/>
    <lineage>
        <taxon>Eukaryota</taxon>
        <taxon>Fungi</taxon>
        <taxon>Dikarya</taxon>
        <taxon>Ascomycota</taxon>
        <taxon>Pezizomycotina</taxon>
        <taxon>Sordariomycetes</taxon>
        <taxon>Sordariomycetidae</taxon>
        <taxon>Cephalothecales</taxon>
        <taxon>Cephalothecaceae</taxon>
        <taxon>Phialemonium</taxon>
    </lineage>
</organism>
<keyword evidence="2" id="KW-0805">Transcription regulation</keyword>
<dbReference type="InterPro" id="IPR036864">
    <property type="entry name" value="Zn2-C6_fun-type_DNA-bd_sf"/>
</dbReference>
<sequence>MGSRPEEPLEGTPAPYGRACSNCARSKCKCLYRGDGLDCARCHRLGKECIPSSPARKRNSKRRTAPKTAQLEQKLDDLVALLRSKNATGSERGIDALRNAGIDVPTPRHHTPSDASATNEVFKPCTFCHATVDKSVGTCVACGNITSRPGGVAAPRTPTSQAGSSDAPPNSSFVSDLEADERIRIFASDYLEFFPCVYLPSDLTSEKLRLEKPFLWYAIIMVTCPDGRKQAIMSEEFKKRVAQKLVVEHEKTMDTLLSLLVFLGWAHYQLAERPYLSLFYHLLCSLIIDFALNRRPEDPAGQGCHRSIYAFKPVARKVRTSEDRRAVLAWFLFGAQLSSTMTKLEILTWTPYMDECLDELSRNPEAPFDEVLVALVRIHLVLHQLTKPPWQYYHNEPGKKCAGPSDSFILTLRNRLDRIENELPHALKSREIVRTQLLFTRLKIVETALSRIPASPHNPDFHRHDLLSQCLDLHKAWFDTWMAIPLQKNPAVAFGVFFQLAISLISLHGLNVLEEPAWDAATAREKLPILPLCDRLVAQFQKVADSLRLASASSEHASLPGEPTSIFDKCVNGIRNMGTMWRAEFVSKGIPLQTLSMEDALGSAATRPAVPTTVVTLPPPTSQTGGVQDHFMDGEDAGLPPGFVDIPMVAAGDMFFTENSWLRDIFNVSWEPSQNAWS</sequence>
<dbReference type="EMBL" id="JAZHXJ010000108">
    <property type="protein sequence ID" value="KAL1874360.1"/>
    <property type="molecule type" value="Genomic_DNA"/>
</dbReference>
<evidence type="ECO:0000256" key="5">
    <source>
        <dbReference type="ARBA" id="ARBA00023242"/>
    </source>
</evidence>
<dbReference type="Gene3D" id="4.10.240.10">
    <property type="entry name" value="Zn(2)-C6 fungal-type DNA-binding domain"/>
    <property type="match status" value="1"/>
</dbReference>
<evidence type="ECO:0000256" key="2">
    <source>
        <dbReference type="ARBA" id="ARBA00023015"/>
    </source>
</evidence>
<name>A0ABR3XEI6_9PEZI</name>
<evidence type="ECO:0000256" key="4">
    <source>
        <dbReference type="ARBA" id="ARBA00023163"/>
    </source>
</evidence>
<feature type="domain" description="Zn(2)-C6 fungal-type" evidence="7">
    <location>
        <begin position="19"/>
        <end position="49"/>
    </location>
</feature>
<keyword evidence="5" id="KW-0539">Nucleus</keyword>
<evidence type="ECO:0000259" key="7">
    <source>
        <dbReference type="PROSITE" id="PS00463"/>
    </source>
</evidence>
<dbReference type="PANTHER" id="PTHR31845">
    <property type="entry name" value="FINGER DOMAIN PROTEIN, PUTATIVE-RELATED"/>
    <property type="match status" value="1"/>
</dbReference>
<protein>
    <recommendedName>
        <fullName evidence="7">Zn(2)-C6 fungal-type domain-containing protein</fullName>
    </recommendedName>
</protein>
<evidence type="ECO:0000313" key="8">
    <source>
        <dbReference type="EMBL" id="KAL1874360.1"/>
    </source>
</evidence>
<comment type="caution">
    <text evidence="8">The sequence shown here is derived from an EMBL/GenBank/DDBJ whole genome shotgun (WGS) entry which is preliminary data.</text>
</comment>
<gene>
    <name evidence="8" type="ORF">VTK73DRAFT_443</name>
</gene>
<dbReference type="CDD" id="cd00067">
    <property type="entry name" value="GAL4"/>
    <property type="match status" value="1"/>
</dbReference>
<keyword evidence="3" id="KW-0238">DNA-binding</keyword>
<keyword evidence="4" id="KW-0804">Transcription</keyword>
<evidence type="ECO:0000256" key="6">
    <source>
        <dbReference type="SAM" id="MobiDB-lite"/>
    </source>
</evidence>
<proteinExistence type="predicted"/>
<dbReference type="InterPro" id="IPR051089">
    <property type="entry name" value="prtT"/>
</dbReference>